<evidence type="ECO:0000313" key="1">
    <source>
        <dbReference type="EMBL" id="MBC6009220.1"/>
    </source>
</evidence>
<comment type="caution">
    <text evidence="1">The sequence shown here is derived from an EMBL/GenBank/DDBJ whole genome shotgun (WGS) entry which is preliminary data.</text>
</comment>
<organism evidence="1 2">
    <name type="scientific">Catenibacterium faecis</name>
    <dbReference type="NCBI Taxonomy" id="2764323"/>
    <lineage>
        <taxon>Bacteria</taxon>
        <taxon>Bacillati</taxon>
        <taxon>Bacillota</taxon>
        <taxon>Erysipelotrichia</taxon>
        <taxon>Erysipelotrichales</taxon>
        <taxon>Coprobacillaceae</taxon>
        <taxon>Catenibacterium</taxon>
    </lineage>
</organism>
<name>A0ABR7K933_9FIRM</name>
<dbReference type="InterPro" id="IPR027417">
    <property type="entry name" value="P-loop_NTPase"/>
</dbReference>
<dbReference type="EMBL" id="JACRWG010000006">
    <property type="protein sequence ID" value="MBC6009220.1"/>
    <property type="molecule type" value="Genomic_DNA"/>
</dbReference>
<proteinExistence type="predicted"/>
<dbReference type="SUPFAM" id="SSF52540">
    <property type="entry name" value="P-loop containing nucleoside triphosphate hydrolases"/>
    <property type="match status" value="1"/>
</dbReference>
<accession>A0ABR7K933</accession>
<dbReference type="Proteomes" id="UP000603474">
    <property type="component" value="Unassembled WGS sequence"/>
</dbReference>
<gene>
    <name evidence="1" type="ORF">H8909_03010</name>
</gene>
<evidence type="ECO:0008006" key="3">
    <source>
        <dbReference type="Google" id="ProtNLM"/>
    </source>
</evidence>
<reference evidence="1 2" key="1">
    <citation type="submission" date="2020-08" db="EMBL/GenBank/DDBJ databases">
        <authorList>
            <person name="Liu C."/>
            <person name="Sun Q."/>
        </authorList>
    </citation>
    <scope>NUCLEOTIDE SEQUENCE [LARGE SCALE GENOMIC DNA]</scope>
    <source>
        <strain evidence="1 2">NSJ-22</strain>
    </source>
</reference>
<keyword evidence="2" id="KW-1185">Reference proteome</keyword>
<evidence type="ECO:0000313" key="2">
    <source>
        <dbReference type="Proteomes" id="UP000603474"/>
    </source>
</evidence>
<sequence length="425" mass="50258">MFDNNDYYNKIRHQFEDELNDIEDIDVNKIKDDNYNLFSSNLINYETCEHLENISDFIKKYIIVSDNAFKNSYAKKDKGKNKTISYGSYDNLSEKMIKLIPKQLQDDDEIRNSVSNLLSVVAKKTHEYNLNVINHDVIKNLMIDEYFRYKNNHSDLNKEKAEVENLLIQTFKRKSYVYSKRVNIINSYIKAQKEFVSYYENYVDIDGEKNKAFRIKKILKVETPFDYLIKLFNEYFYKNNLKNNVSDKYIDLEVAINYYCYEKNKSLKDGKSLEELDEELINFNLNYDYHPQILYLINGEYEDLLDLSPGTQTNILMEYLVYKDTDRPILIDQPEDNVDNQTIYNKLTTWFGDLKLKRQVIVVTHDANIVINADAENVIIANHDKKDSFDYTFGALEFGDNLERASKILDGGKEAVKRRLMKYGE</sequence>
<dbReference type="RefSeq" id="WP_187011772.1">
    <property type="nucleotide sequence ID" value="NZ_JACRWG010000006.1"/>
</dbReference>
<protein>
    <recommendedName>
        <fullName evidence="3">ATPase AAA-type core domain-containing protein</fullName>
    </recommendedName>
</protein>